<gene>
    <name evidence="3" type="ORF">BJ508DRAFT_364295</name>
</gene>
<reference evidence="3 4" key="1">
    <citation type="journal article" date="2018" name="Nat. Ecol. Evol.">
        <title>Pezizomycetes genomes reveal the molecular basis of ectomycorrhizal truffle lifestyle.</title>
        <authorList>
            <person name="Murat C."/>
            <person name="Payen T."/>
            <person name="Noel B."/>
            <person name="Kuo A."/>
            <person name="Morin E."/>
            <person name="Chen J."/>
            <person name="Kohler A."/>
            <person name="Krizsan K."/>
            <person name="Balestrini R."/>
            <person name="Da Silva C."/>
            <person name="Montanini B."/>
            <person name="Hainaut M."/>
            <person name="Levati E."/>
            <person name="Barry K.W."/>
            <person name="Belfiori B."/>
            <person name="Cichocki N."/>
            <person name="Clum A."/>
            <person name="Dockter R.B."/>
            <person name="Fauchery L."/>
            <person name="Guy J."/>
            <person name="Iotti M."/>
            <person name="Le Tacon F."/>
            <person name="Lindquist E.A."/>
            <person name="Lipzen A."/>
            <person name="Malagnac F."/>
            <person name="Mello A."/>
            <person name="Molinier V."/>
            <person name="Miyauchi S."/>
            <person name="Poulain J."/>
            <person name="Riccioni C."/>
            <person name="Rubini A."/>
            <person name="Sitrit Y."/>
            <person name="Splivallo R."/>
            <person name="Traeger S."/>
            <person name="Wang M."/>
            <person name="Zifcakova L."/>
            <person name="Wipf D."/>
            <person name="Zambonelli A."/>
            <person name="Paolocci F."/>
            <person name="Nowrousian M."/>
            <person name="Ottonello S."/>
            <person name="Baldrian P."/>
            <person name="Spatafora J.W."/>
            <person name="Henrissat B."/>
            <person name="Nagy L.G."/>
            <person name="Aury J.M."/>
            <person name="Wincker P."/>
            <person name="Grigoriev I.V."/>
            <person name="Bonfante P."/>
            <person name="Martin F.M."/>
        </authorList>
    </citation>
    <scope>NUCLEOTIDE SEQUENCE [LARGE SCALE GENOMIC DNA]</scope>
    <source>
        <strain evidence="3 4">RN42</strain>
    </source>
</reference>
<dbReference type="AlphaFoldDB" id="A0A3N4HYW5"/>
<name>A0A3N4HYW5_ASCIM</name>
<feature type="region of interest" description="Disordered" evidence="1">
    <location>
        <begin position="1"/>
        <end position="23"/>
    </location>
</feature>
<evidence type="ECO:0000313" key="4">
    <source>
        <dbReference type="Proteomes" id="UP000275078"/>
    </source>
</evidence>
<dbReference type="EMBL" id="ML119722">
    <property type="protein sequence ID" value="RPA77668.1"/>
    <property type="molecule type" value="Genomic_DNA"/>
</dbReference>
<evidence type="ECO:0000256" key="1">
    <source>
        <dbReference type="SAM" id="MobiDB-lite"/>
    </source>
</evidence>
<feature type="compositionally biased region" description="Basic and acidic residues" evidence="1">
    <location>
        <begin position="1"/>
        <end position="14"/>
    </location>
</feature>
<feature type="transmembrane region" description="Helical" evidence="2">
    <location>
        <begin position="131"/>
        <end position="149"/>
    </location>
</feature>
<protein>
    <submittedName>
        <fullName evidence="3">Uncharacterized protein</fullName>
    </submittedName>
</protein>
<keyword evidence="2" id="KW-0472">Membrane</keyword>
<feature type="transmembrane region" description="Helical" evidence="2">
    <location>
        <begin position="47"/>
        <end position="65"/>
    </location>
</feature>
<feature type="region of interest" description="Disordered" evidence="1">
    <location>
        <begin position="158"/>
        <end position="431"/>
    </location>
</feature>
<feature type="transmembrane region" description="Helical" evidence="2">
    <location>
        <begin position="85"/>
        <end position="104"/>
    </location>
</feature>
<feature type="compositionally biased region" description="Basic and acidic residues" evidence="1">
    <location>
        <begin position="376"/>
        <end position="431"/>
    </location>
</feature>
<evidence type="ECO:0000313" key="3">
    <source>
        <dbReference type="EMBL" id="RPA77668.1"/>
    </source>
</evidence>
<accession>A0A3N4HYW5</accession>
<keyword evidence="2" id="KW-1133">Transmembrane helix</keyword>
<evidence type="ECO:0000256" key="2">
    <source>
        <dbReference type="SAM" id="Phobius"/>
    </source>
</evidence>
<organism evidence="3 4">
    <name type="scientific">Ascobolus immersus RN42</name>
    <dbReference type="NCBI Taxonomy" id="1160509"/>
    <lineage>
        <taxon>Eukaryota</taxon>
        <taxon>Fungi</taxon>
        <taxon>Dikarya</taxon>
        <taxon>Ascomycota</taxon>
        <taxon>Pezizomycotina</taxon>
        <taxon>Pezizomycetes</taxon>
        <taxon>Pezizales</taxon>
        <taxon>Ascobolaceae</taxon>
        <taxon>Ascobolus</taxon>
    </lineage>
</organism>
<keyword evidence="4" id="KW-1185">Reference proteome</keyword>
<feature type="compositionally biased region" description="Polar residues" evidence="1">
    <location>
        <begin position="210"/>
        <end position="233"/>
    </location>
</feature>
<keyword evidence="2" id="KW-0812">Transmembrane</keyword>
<dbReference type="Proteomes" id="UP000275078">
    <property type="component" value="Unassembled WGS sequence"/>
</dbReference>
<proteinExistence type="predicted"/>
<sequence length="431" mass="48036">MSARKTEARPRVDGTEDDELRLEDIHEDEERGGGGVFGGPFYQQNKWVFWGTGFTSMVLLAFQIAEAITQRRSLPPDRKITSRWMAVLVLEVILMFFGAVLQNWPIETTSWRGLDFCADSQATSNHLFKNFLLPVTLQVFVIFGQETLIRYFQNRIRPTAPGTGEEEASGRARTSDPSKDSDIEGGKSTSFSQRAKESRPSPRNKRTAGEGSSQNRHNKNDTPFSTSTKAQPRSSPPKPRTQTQTEAALAKEAKAPSHTRRPSITAIDSTTSKPPLNTLSPQPTFTVKPNTLDEGSSSVHVADTLLDQRGRPEVKLVGQQQRNVPSPSQSRHADETDFAAPKENQHTSISLKPIRPTESQEAAQPERSDTTGAGGLKDKLKKDKVEKNKLENDKEEKDEAEKDELKTDKLEEKTLEAVQPREQRDVTESES</sequence>
<feature type="compositionally biased region" description="Polar residues" evidence="1">
    <location>
        <begin position="266"/>
        <end position="299"/>
    </location>
</feature>
<feature type="compositionally biased region" description="Polar residues" evidence="1">
    <location>
        <begin position="318"/>
        <end position="330"/>
    </location>
</feature>
<feature type="compositionally biased region" description="Basic and acidic residues" evidence="1">
    <location>
        <begin position="168"/>
        <end position="185"/>
    </location>
</feature>